<comment type="subcellular location">
    <subcellularLocation>
        <location evidence="1">Membrane</location>
        <topology evidence="1">Multi-pass membrane protein</topology>
    </subcellularLocation>
</comment>
<keyword evidence="4 6" id="KW-1133">Transmembrane helix</keyword>
<reference evidence="8" key="1">
    <citation type="submission" date="2025-08" db="UniProtKB">
        <authorList>
            <consortium name="RefSeq"/>
        </authorList>
    </citation>
    <scope>IDENTIFICATION</scope>
</reference>
<dbReference type="PANTHER" id="PTHR31621">
    <property type="entry name" value="PROTEIN DMP3"/>
    <property type="match status" value="1"/>
</dbReference>
<evidence type="ECO:0000256" key="2">
    <source>
        <dbReference type="ARBA" id="ARBA00008707"/>
    </source>
</evidence>
<organism evidence="7 8">
    <name type="scientific">Elaeis guineensis var. tenera</name>
    <name type="common">Oil palm</name>
    <dbReference type="NCBI Taxonomy" id="51953"/>
    <lineage>
        <taxon>Eukaryota</taxon>
        <taxon>Viridiplantae</taxon>
        <taxon>Streptophyta</taxon>
        <taxon>Embryophyta</taxon>
        <taxon>Tracheophyta</taxon>
        <taxon>Spermatophyta</taxon>
        <taxon>Magnoliopsida</taxon>
        <taxon>Liliopsida</taxon>
        <taxon>Arecaceae</taxon>
        <taxon>Arecoideae</taxon>
        <taxon>Cocoseae</taxon>
        <taxon>Elaeidinae</taxon>
        <taxon>Elaeis</taxon>
    </lineage>
</organism>
<evidence type="ECO:0000256" key="4">
    <source>
        <dbReference type="ARBA" id="ARBA00022989"/>
    </source>
</evidence>
<gene>
    <name evidence="8" type="primary">LOC105059916</name>
</gene>
<dbReference type="PANTHER" id="PTHR31621:SF66">
    <property type="entry name" value="PROTEIN DMP2"/>
    <property type="match status" value="1"/>
</dbReference>
<evidence type="ECO:0000313" key="7">
    <source>
        <dbReference type="Proteomes" id="UP000504607"/>
    </source>
</evidence>
<dbReference type="RefSeq" id="XP_010941734.1">
    <property type="nucleotide sequence ID" value="XM_010943432.2"/>
</dbReference>
<evidence type="ECO:0000313" key="8">
    <source>
        <dbReference type="RefSeq" id="XP_010941734.1"/>
    </source>
</evidence>
<dbReference type="GO" id="GO:0016020">
    <property type="term" value="C:membrane"/>
    <property type="evidence" value="ECO:0007669"/>
    <property type="project" value="UniProtKB-SubCell"/>
</dbReference>
<feature type="transmembrane region" description="Helical" evidence="6">
    <location>
        <begin position="31"/>
        <end position="50"/>
    </location>
</feature>
<evidence type="ECO:0000256" key="3">
    <source>
        <dbReference type="ARBA" id="ARBA00022692"/>
    </source>
</evidence>
<evidence type="ECO:0000256" key="5">
    <source>
        <dbReference type="ARBA" id="ARBA00023136"/>
    </source>
</evidence>
<proteinExistence type="inferred from homology"/>
<evidence type="ECO:0000256" key="6">
    <source>
        <dbReference type="SAM" id="Phobius"/>
    </source>
</evidence>
<protein>
    <submittedName>
        <fullName evidence="8">Protein DMP2</fullName>
    </submittedName>
</protein>
<dbReference type="GO" id="GO:0005737">
    <property type="term" value="C:cytoplasm"/>
    <property type="evidence" value="ECO:0007669"/>
    <property type="project" value="UniProtKB-ARBA"/>
</dbReference>
<dbReference type="InParanoid" id="A0A6I9SEI9"/>
<evidence type="ECO:0000256" key="1">
    <source>
        <dbReference type="ARBA" id="ARBA00004141"/>
    </source>
</evidence>
<feature type="transmembrane region" description="Helical" evidence="6">
    <location>
        <begin position="159"/>
        <end position="178"/>
    </location>
</feature>
<name>A0A6I9SEI9_ELAGV</name>
<dbReference type="InterPro" id="IPR007770">
    <property type="entry name" value="DMP"/>
</dbReference>
<dbReference type="GO" id="GO:0010256">
    <property type="term" value="P:endomembrane system organization"/>
    <property type="evidence" value="ECO:0007669"/>
    <property type="project" value="TreeGrafter"/>
</dbReference>
<dbReference type="OrthoDB" id="1928191at2759"/>
<dbReference type="AlphaFoldDB" id="A0A6I9SEI9"/>
<keyword evidence="3 6" id="KW-0812">Transmembrane</keyword>
<accession>A0A6I9SEI9</accession>
<dbReference type="FunCoup" id="A0A6I9SEI9">
    <property type="interactions" value="1243"/>
</dbReference>
<dbReference type="Pfam" id="PF05078">
    <property type="entry name" value="DUF679"/>
    <property type="match status" value="1"/>
</dbReference>
<dbReference type="KEGG" id="egu:105059916"/>
<keyword evidence="5 6" id="KW-0472">Membrane</keyword>
<keyword evidence="7" id="KW-1185">Reference proteome</keyword>
<comment type="similarity">
    <text evidence="2">Belongs to the plant DMP1 protein family.</text>
</comment>
<dbReference type="GeneID" id="105059916"/>
<dbReference type="Proteomes" id="UP000504607">
    <property type="component" value="Unplaced"/>
</dbReference>
<feature type="transmembrane region" description="Helical" evidence="6">
    <location>
        <begin position="124"/>
        <end position="147"/>
    </location>
</feature>
<feature type="transmembrane region" description="Helical" evidence="6">
    <location>
        <begin position="62"/>
        <end position="80"/>
    </location>
</feature>
<sequence>MAGENQSSTSTSNTTTKKNVGEKTFQGLGNLIKILPSGTVFLFQFLNPLLTNKGSCHTVNKYLTGALLIVCGISCFFSSFTDSYVGSNGKVYYGVATKDGLKAFSGSDSSKKDLSKHKLRFSDFVHAFLALAVFAVIALLNSNIVSCFYPSFESDEKKLIMALPVVIGGISSFVFMVFPSTRHGIGYPSTQTKDDSSE</sequence>